<keyword evidence="2" id="KW-0449">Lipoprotein</keyword>
<dbReference type="InterPro" id="IPR041662">
    <property type="entry name" value="SusD-like_2"/>
</dbReference>
<keyword evidence="1" id="KW-0732">Signal</keyword>
<dbReference type="PROSITE" id="PS51257">
    <property type="entry name" value="PROKAR_LIPOPROTEIN"/>
    <property type="match status" value="1"/>
</dbReference>
<evidence type="ECO:0000313" key="2">
    <source>
        <dbReference type="EMBL" id="MFD2921737.1"/>
    </source>
</evidence>
<name>A0ABW6ACR3_9BACT</name>
<comment type="caution">
    <text evidence="2">The sequence shown here is derived from an EMBL/GenBank/DDBJ whole genome shotgun (WGS) entry which is preliminary data.</text>
</comment>
<feature type="signal peptide" evidence="1">
    <location>
        <begin position="1"/>
        <end position="19"/>
    </location>
</feature>
<accession>A0ABW6ACR3</accession>
<dbReference type="Gene3D" id="1.25.40.390">
    <property type="match status" value="1"/>
</dbReference>
<dbReference type="Proteomes" id="UP001597511">
    <property type="component" value="Unassembled WGS sequence"/>
</dbReference>
<dbReference type="RefSeq" id="WP_386102630.1">
    <property type="nucleotide sequence ID" value="NZ_JBHUOZ010000003.1"/>
</dbReference>
<keyword evidence="3" id="KW-1185">Reference proteome</keyword>
<dbReference type="EMBL" id="JBHUOZ010000003">
    <property type="protein sequence ID" value="MFD2921737.1"/>
    <property type="molecule type" value="Genomic_DNA"/>
</dbReference>
<proteinExistence type="predicted"/>
<feature type="chain" id="PRO_5045380184" evidence="1">
    <location>
        <begin position="20"/>
        <end position="511"/>
    </location>
</feature>
<protein>
    <submittedName>
        <fullName evidence="2">SusD/RagB family nutrient-binding outer membrane lipoprotein</fullName>
    </submittedName>
</protein>
<evidence type="ECO:0000256" key="1">
    <source>
        <dbReference type="SAM" id="SignalP"/>
    </source>
</evidence>
<dbReference type="InterPro" id="IPR011990">
    <property type="entry name" value="TPR-like_helical_dom_sf"/>
</dbReference>
<evidence type="ECO:0000313" key="3">
    <source>
        <dbReference type="Proteomes" id="UP001597511"/>
    </source>
</evidence>
<sequence>MKKILIPCLAVIMALQACDKGFIDLNTDPTKTTNAYPQQFLANALMKSVEYNMIRNRNLNNELMQVTVDIGDGDGKVFRYDFRRNWADYLWNGHFTNMSNYRDMYLKAVEPINYSRAYQAVSLICQTWTYSILTDTYGDIPYSQATLGRDSLILEPKFDSQKDIYIDMIAKLDSANTLLRLSPSTELIDAEADLVYKGDKTKWRKFGNSLMLRLLLRIAHKPEMAAYVTKMQEMFTTNAANYPIMTSNADAAILRWTGIGAFVSPYSLLRVQDFRAVSIASFFIDFLRDSYDPRMDISLYNTLYGTTGSSNNRWGISPVSGNYVGIPSGYAPNGGEYTRQSYFYSSDQTAAVSLQTEPMTGMIMNFAEVEFIKAELALKGLLAGDPKTFFYSGAQNSITLWMPGWTKPIQQHLSESDIDWDDNDSFEDKMERIHKQKYFALFLVDMQQWFEYRRTGHPVLPKGNGLKNNGEMPARLYYPVYVQSSNPTSYKNAVRQQGPDEINTKVWWQKP</sequence>
<dbReference type="Pfam" id="PF12771">
    <property type="entry name" value="SusD-like_2"/>
    <property type="match status" value="1"/>
</dbReference>
<reference evidence="3" key="1">
    <citation type="journal article" date="2019" name="Int. J. Syst. Evol. Microbiol.">
        <title>The Global Catalogue of Microorganisms (GCM) 10K type strain sequencing project: providing services to taxonomists for standard genome sequencing and annotation.</title>
        <authorList>
            <consortium name="The Broad Institute Genomics Platform"/>
            <consortium name="The Broad Institute Genome Sequencing Center for Infectious Disease"/>
            <person name="Wu L."/>
            <person name="Ma J."/>
        </authorList>
    </citation>
    <scope>NUCLEOTIDE SEQUENCE [LARGE SCALE GENOMIC DNA]</scope>
    <source>
        <strain evidence="3">KCTC 23299</strain>
    </source>
</reference>
<organism evidence="2 3">
    <name type="scientific">Terrimonas rubra</name>
    <dbReference type="NCBI Taxonomy" id="1035890"/>
    <lineage>
        <taxon>Bacteria</taxon>
        <taxon>Pseudomonadati</taxon>
        <taxon>Bacteroidota</taxon>
        <taxon>Chitinophagia</taxon>
        <taxon>Chitinophagales</taxon>
        <taxon>Chitinophagaceae</taxon>
        <taxon>Terrimonas</taxon>
    </lineage>
</organism>
<dbReference type="SUPFAM" id="SSF48452">
    <property type="entry name" value="TPR-like"/>
    <property type="match status" value="1"/>
</dbReference>
<gene>
    <name evidence="2" type="ORF">ACFS6H_18600</name>
</gene>